<dbReference type="InterPro" id="IPR036942">
    <property type="entry name" value="Beta-barrel_TonB_sf"/>
</dbReference>
<feature type="signal peptide" evidence="9">
    <location>
        <begin position="1"/>
        <end position="19"/>
    </location>
</feature>
<evidence type="ECO:0000313" key="11">
    <source>
        <dbReference type="EMBL" id="OOF58274.1"/>
    </source>
</evidence>
<evidence type="ECO:0000256" key="2">
    <source>
        <dbReference type="ARBA" id="ARBA00022448"/>
    </source>
</evidence>
<evidence type="ECO:0000256" key="1">
    <source>
        <dbReference type="ARBA" id="ARBA00004571"/>
    </source>
</evidence>
<dbReference type="InterPro" id="IPR039426">
    <property type="entry name" value="TonB-dep_rcpt-like"/>
</dbReference>
<dbReference type="Gene3D" id="2.40.170.20">
    <property type="entry name" value="TonB-dependent receptor, beta-barrel domain"/>
    <property type="match status" value="1"/>
</dbReference>
<name>A0A1V3JNL2_9PAST</name>
<evidence type="ECO:0000259" key="10">
    <source>
        <dbReference type="Pfam" id="PF07715"/>
    </source>
</evidence>
<keyword evidence="5 9" id="KW-0732">Signal</keyword>
<evidence type="ECO:0000256" key="5">
    <source>
        <dbReference type="ARBA" id="ARBA00022729"/>
    </source>
</evidence>
<evidence type="ECO:0000313" key="12">
    <source>
        <dbReference type="Proteomes" id="UP000188541"/>
    </source>
</evidence>
<accession>A0A1V3JNL2</accession>
<keyword evidence="6 8" id="KW-0472">Membrane</keyword>
<feature type="domain" description="TonB-dependent receptor plug" evidence="10">
    <location>
        <begin position="37"/>
        <end position="138"/>
    </location>
</feature>
<evidence type="ECO:0000256" key="6">
    <source>
        <dbReference type="ARBA" id="ARBA00023136"/>
    </source>
</evidence>
<feature type="chain" id="PRO_5012437649" evidence="9">
    <location>
        <begin position="20"/>
        <end position="684"/>
    </location>
</feature>
<dbReference type="SUPFAM" id="SSF56935">
    <property type="entry name" value="Porins"/>
    <property type="match status" value="1"/>
</dbReference>
<evidence type="ECO:0000256" key="3">
    <source>
        <dbReference type="ARBA" id="ARBA00022452"/>
    </source>
</evidence>
<dbReference type="OrthoDB" id="9760494at2"/>
<dbReference type="GO" id="GO:0044718">
    <property type="term" value="P:siderophore transmembrane transport"/>
    <property type="evidence" value="ECO:0007669"/>
    <property type="project" value="TreeGrafter"/>
</dbReference>
<evidence type="ECO:0000256" key="9">
    <source>
        <dbReference type="SAM" id="SignalP"/>
    </source>
</evidence>
<dbReference type="InterPro" id="IPR037066">
    <property type="entry name" value="Plug_dom_sf"/>
</dbReference>
<comment type="subcellular location">
    <subcellularLocation>
        <location evidence="1 8">Cell outer membrane</location>
        <topology evidence="1 8">Multi-pass membrane protein</topology>
    </subcellularLocation>
</comment>
<dbReference type="Pfam" id="PF07715">
    <property type="entry name" value="Plug"/>
    <property type="match status" value="1"/>
</dbReference>
<dbReference type="PANTHER" id="PTHR30069:SF29">
    <property type="entry name" value="HEMOGLOBIN AND HEMOGLOBIN-HAPTOGLOBIN-BINDING PROTEIN 1-RELATED"/>
    <property type="match status" value="1"/>
</dbReference>
<dbReference type="PANTHER" id="PTHR30069">
    <property type="entry name" value="TONB-DEPENDENT OUTER MEMBRANE RECEPTOR"/>
    <property type="match status" value="1"/>
</dbReference>
<reference evidence="11 12" key="1">
    <citation type="submission" date="2016-10" db="EMBL/GenBank/DDBJ databases">
        <title>Rodentibacter gen. nov. and new species.</title>
        <authorList>
            <person name="Christensen H."/>
        </authorList>
    </citation>
    <scope>NUCLEOTIDE SEQUENCE [LARGE SCALE GENOMIC DNA]</scope>
    <source>
        <strain evidence="11 12">1996246016</strain>
    </source>
</reference>
<dbReference type="GO" id="GO:0015344">
    <property type="term" value="F:siderophore uptake transmembrane transporter activity"/>
    <property type="evidence" value="ECO:0007669"/>
    <property type="project" value="TreeGrafter"/>
</dbReference>
<comment type="caution">
    <text evidence="11">The sequence shown here is derived from an EMBL/GenBank/DDBJ whole genome shotgun (WGS) entry which is preliminary data.</text>
</comment>
<dbReference type="Gene3D" id="2.170.130.10">
    <property type="entry name" value="TonB-dependent receptor, plug domain"/>
    <property type="match status" value="1"/>
</dbReference>
<dbReference type="EMBL" id="MLHO01000015">
    <property type="protein sequence ID" value="OOF58274.1"/>
    <property type="molecule type" value="Genomic_DNA"/>
</dbReference>
<keyword evidence="2 8" id="KW-0813">Transport</keyword>
<dbReference type="GO" id="GO:0009279">
    <property type="term" value="C:cell outer membrane"/>
    <property type="evidence" value="ECO:0007669"/>
    <property type="project" value="UniProtKB-SubCell"/>
</dbReference>
<evidence type="ECO:0000256" key="8">
    <source>
        <dbReference type="PROSITE-ProRule" id="PRU01360"/>
    </source>
</evidence>
<dbReference type="Proteomes" id="UP000188541">
    <property type="component" value="Unassembled WGS sequence"/>
</dbReference>
<proteinExistence type="inferred from homology"/>
<evidence type="ECO:0000256" key="4">
    <source>
        <dbReference type="ARBA" id="ARBA00022692"/>
    </source>
</evidence>
<keyword evidence="4 8" id="KW-0812">Transmembrane</keyword>
<dbReference type="AlphaFoldDB" id="A0A1V3JNL2"/>
<keyword evidence="11" id="KW-0675">Receptor</keyword>
<organism evidence="11 12">
    <name type="scientific">Rodentibacter genomosp. 2</name>
    <dbReference type="NCBI Taxonomy" id="1908266"/>
    <lineage>
        <taxon>Bacteria</taxon>
        <taxon>Pseudomonadati</taxon>
        <taxon>Pseudomonadota</taxon>
        <taxon>Gammaproteobacteria</taxon>
        <taxon>Pasteurellales</taxon>
        <taxon>Pasteurellaceae</taxon>
        <taxon>Rodentibacter</taxon>
    </lineage>
</organism>
<keyword evidence="12" id="KW-1185">Reference proteome</keyword>
<keyword evidence="3 8" id="KW-1134">Transmembrane beta strand</keyword>
<sequence>MKKTLLCTAIGLACLPAYADNVFTLGQIEVIGENSTDLSTVRIEQADLQKNNQVYMSDVAKSIPGVFLDRSGARNEHNLILRGFTANRVPVFIDGVPVYVPYDGNMDIGRFTTFDLSQIDISKGASSVLYGANTLGGAVNLVTQKPTKEFEGSIGYGFSHGRSGGTGTNQTYFNLGTKQERFYAQISGSFLEKQGSQISHHYQQVNPKGDNGGRAENSMQRDKKLSLKMAFTPNSTDEYTLVLSTQEGNKQQPIYSGSNKNSQERYWRWPEWDKDSIYFLSHTEFGMHNLYLNTKVFYDTFKNKMSSFDDGSFSKQTLKIQPKKSTKNGDSYYRDYSYGAGFELGGNVTEKDLVKFSSTIKYDIHRGHNEYPKYNRFDPVETDKDRTYSFGLENTHSFNQQTKLITGVSFDRREAQRAENYEDENVCPSLGKSNVLCPFNVGNKNAFNYQVKLVHNFDQNDEFSVGFAKKTRLPTMKERYSRKFNSVEPNPFLAPEVAYHYETSYMRTFGDWLRLDGALFYSEVKDAIEQIKQSSGLEKNMNYGKEVFKGVELATTVFATDNLTFGANYTYIRAKNKTNSSYIIRNIPQHKFFAYVDWKIVPNISLYISQEAEHGRYSTDGMGKKSRLVKVSGFGVTNTKVTYDVTKKFSVEAGVSNLFDKNYYYQAGYPEEGRLYFSNVRYQF</sequence>
<dbReference type="PROSITE" id="PS52016">
    <property type="entry name" value="TONB_DEPENDENT_REC_3"/>
    <property type="match status" value="1"/>
</dbReference>
<gene>
    <name evidence="11" type="ORF">BKK55_02555</name>
</gene>
<dbReference type="RefSeq" id="WP_077550441.1">
    <property type="nucleotide sequence ID" value="NZ_MLHO01000015.1"/>
</dbReference>
<dbReference type="InterPro" id="IPR012910">
    <property type="entry name" value="Plug_dom"/>
</dbReference>
<keyword evidence="7 8" id="KW-0998">Cell outer membrane</keyword>
<protein>
    <submittedName>
        <fullName evidence="11">TonB-dependent receptor</fullName>
    </submittedName>
</protein>
<dbReference type="CDD" id="cd01347">
    <property type="entry name" value="ligand_gated_channel"/>
    <property type="match status" value="1"/>
</dbReference>
<evidence type="ECO:0000256" key="7">
    <source>
        <dbReference type="ARBA" id="ARBA00023237"/>
    </source>
</evidence>
<comment type="similarity">
    <text evidence="8">Belongs to the TonB-dependent receptor family.</text>
</comment>
<dbReference type="STRING" id="1908266.BKK55_02555"/>